<evidence type="ECO:0000256" key="1">
    <source>
        <dbReference type="ARBA" id="ARBA00004141"/>
    </source>
</evidence>
<organism evidence="6 7">
    <name type="scientific">Rothia aeria</name>
    <dbReference type="NCBI Taxonomy" id="172042"/>
    <lineage>
        <taxon>Bacteria</taxon>
        <taxon>Bacillati</taxon>
        <taxon>Actinomycetota</taxon>
        <taxon>Actinomycetes</taxon>
        <taxon>Micrococcales</taxon>
        <taxon>Micrococcaceae</taxon>
        <taxon>Rothia</taxon>
    </lineage>
</organism>
<evidence type="ECO:0000256" key="3">
    <source>
        <dbReference type="ARBA" id="ARBA00022989"/>
    </source>
</evidence>
<keyword evidence="4 5" id="KW-0472">Membrane</keyword>
<proteinExistence type="predicted"/>
<dbReference type="Proteomes" id="UP000250241">
    <property type="component" value="Chromosome"/>
</dbReference>
<keyword evidence="2 5" id="KW-0812">Transmembrane</keyword>
<evidence type="ECO:0000256" key="2">
    <source>
        <dbReference type="ARBA" id="ARBA00022692"/>
    </source>
</evidence>
<keyword evidence="7" id="KW-1185">Reference proteome</keyword>
<feature type="transmembrane region" description="Helical" evidence="5">
    <location>
        <begin position="73"/>
        <end position="101"/>
    </location>
</feature>
<dbReference type="KEGG" id="raj:RA11412_0271"/>
<gene>
    <name evidence="6" type="ORF">RA11412_0271</name>
</gene>
<protein>
    <recommendedName>
        <fullName evidence="8">DUF4870 domain-containing protein</fullName>
    </recommendedName>
</protein>
<dbReference type="EMBL" id="AP017895">
    <property type="protein sequence ID" value="BAV86570.1"/>
    <property type="molecule type" value="Genomic_DNA"/>
</dbReference>
<evidence type="ECO:0000256" key="5">
    <source>
        <dbReference type="SAM" id="Phobius"/>
    </source>
</evidence>
<dbReference type="Pfam" id="PF09685">
    <property type="entry name" value="MamF_MmsF"/>
    <property type="match status" value="1"/>
</dbReference>
<accession>A0A2Z5QW08</accession>
<dbReference type="AlphaFoldDB" id="A0A2Z5QW08"/>
<dbReference type="InterPro" id="IPR019109">
    <property type="entry name" value="MamF_MmsF"/>
</dbReference>
<feature type="transmembrane region" description="Helical" evidence="5">
    <location>
        <begin position="42"/>
        <end position="67"/>
    </location>
</feature>
<feature type="transmembrane region" description="Helical" evidence="5">
    <location>
        <begin position="6"/>
        <end position="21"/>
    </location>
</feature>
<evidence type="ECO:0008006" key="8">
    <source>
        <dbReference type="Google" id="ProtNLM"/>
    </source>
</evidence>
<keyword evidence="3 5" id="KW-1133">Transmembrane helix</keyword>
<reference evidence="6 7" key="1">
    <citation type="submission" date="2016-10" db="EMBL/GenBank/DDBJ databases">
        <title>Genome sequence of Rothia aeria strain JCM11412.</title>
        <authorList>
            <person name="Nambu T."/>
        </authorList>
    </citation>
    <scope>NUCLEOTIDE SEQUENCE [LARGE SCALE GENOMIC DNA]</scope>
    <source>
        <strain evidence="6 7">JCM 11412</strain>
    </source>
</reference>
<sequence>MLAHLSLLLWGFTPLILWAVYKDKPGYGFTRRACARAFNFTMTVMIAELSVIAFSLLSFLVLMGITAGSRDAAAVAAVVFMIGLIAVLGIVTVMLILALIFPIMGAIRANRGEEYRYPLPHIKILDEDG</sequence>
<comment type="subcellular location">
    <subcellularLocation>
        <location evidence="1">Membrane</location>
        <topology evidence="1">Multi-pass membrane protein</topology>
    </subcellularLocation>
</comment>
<name>A0A2Z5QW08_9MICC</name>
<evidence type="ECO:0000313" key="6">
    <source>
        <dbReference type="EMBL" id="BAV86570.1"/>
    </source>
</evidence>
<evidence type="ECO:0000256" key="4">
    <source>
        <dbReference type="ARBA" id="ARBA00023136"/>
    </source>
</evidence>
<evidence type="ECO:0000313" key="7">
    <source>
        <dbReference type="Proteomes" id="UP000250241"/>
    </source>
</evidence>